<evidence type="ECO:0000313" key="2">
    <source>
        <dbReference type="Proteomes" id="UP000189940"/>
    </source>
</evidence>
<protein>
    <submittedName>
        <fullName evidence="1">Uncharacterized protein</fullName>
    </submittedName>
</protein>
<keyword evidence="2" id="KW-1185">Reference proteome</keyword>
<proteinExistence type="predicted"/>
<dbReference type="EMBL" id="MWPQ01000051">
    <property type="protein sequence ID" value="OPH82011.1"/>
    <property type="molecule type" value="Genomic_DNA"/>
</dbReference>
<comment type="caution">
    <text evidence="1">The sequence shown here is derived from an EMBL/GenBank/DDBJ whole genome shotgun (WGS) entry which is preliminary data.</text>
</comment>
<reference evidence="1 2" key="1">
    <citation type="submission" date="2017-02" db="EMBL/GenBank/DDBJ databases">
        <title>Genome sequence of the nitrite-oxidizing bacterium Nitrobacter vulgaris strain Ab1.</title>
        <authorList>
            <person name="Mellbye B.L."/>
            <person name="Davis E.W."/>
            <person name="Spieck E."/>
            <person name="Chang J.H."/>
            <person name="Bottomley P.J."/>
            <person name="Sayavedra-Soto L.A."/>
        </authorList>
    </citation>
    <scope>NUCLEOTIDE SEQUENCE [LARGE SCALE GENOMIC DNA]</scope>
    <source>
        <strain evidence="1 2">Ab1</strain>
    </source>
</reference>
<dbReference type="AlphaFoldDB" id="A0A1V4HVK8"/>
<dbReference type="Proteomes" id="UP000189940">
    <property type="component" value="Unassembled WGS sequence"/>
</dbReference>
<name>A0A1V4HVK8_NITVU</name>
<gene>
    <name evidence="1" type="ORF">B2M20_14750</name>
</gene>
<sequence length="79" mass="9441">MLEEEEAKETAASLCRKNRLFLIGLQTRRRFRRHVVHPIVDLAVQNDLVRVHRIAQLFHHTRSIYISRRISVRMSKHIS</sequence>
<evidence type="ECO:0000313" key="1">
    <source>
        <dbReference type="EMBL" id="OPH82011.1"/>
    </source>
</evidence>
<organism evidence="1 2">
    <name type="scientific">Nitrobacter vulgaris</name>
    <dbReference type="NCBI Taxonomy" id="29421"/>
    <lineage>
        <taxon>Bacteria</taxon>
        <taxon>Pseudomonadati</taxon>
        <taxon>Pseudomonadota</taxon>
        <taxon>Alphaproteobacteria</taxon>
        <taxon>Hyphomicrobiales</taxon>
        <taxon>Nitrobacteraceae</taxon>
        <taxon>Nitrobacter</taxon>
    </lineage>
</organism>
<accession>A0A1V4HVK8</accession>